<evidence type="ECO:0000256" key="2">
    <source>
        <dbReference type="ARBA" id="ARBA00004696"/>
    </source>
</evidence>
<proteinExistence type="inferred from homology"/>
<dbReference type="InterPro" id="IPR013785">
    <property type="entry name" value="Aldolase_TIM"/>
</dbReference>
<evidence type="ECO:0000256" key="3">
    <source>
        <dbReference type="ARBA" id="ARBA00008737"/>
    </source>
</evidence>
<accession>A0A6N7XT27</accession>
<evidence type="ECO:0000256" key="7">
    <source>
        <dbReference type="ARBA" id="ARBA00023141"/>
    </source>
</evidence>
<dbReference type="CDD" id="cd00331">
    <property type="entry name" value="IGPS"/>
    <property type="match status" value="1"/>
</dbReference>
<dbReference type="AlphaFoldDB" id="A0A6N7XT27"/>
<name>A0A6N7XT27_9FIRM</name>
<dbReference type="RefSeq" id="WP_216585745.1">
    <property type="nucleotide sequence ID" value="NZ_JAHLPJ010000001.1"/>
</dbReference>
<dbReference type="Pfam" id="PF00218">
    <property type="entry name" value="IGPS"/>
    <property type="match status" value="1"/>
</dbReference>
<dbReference type="PROSITE" id="PS00614">
    <property type="entry name" value="IGPS"/>
    <property type="match status" value="1"/>
</dbReference>
<keyword evidence="5 9" id="KW-0210">Decarboxylase</keyword>
<sequence>MILEKIVSLKRKKVEIEKSIISIENLQKRIRDLDTRDFKGAIGKNKKLNIIGEVKKASPSKGVIREDFDPISIGRIYEKNQINAISVLTEENFFLGKDEYLSLIKKETKIPILRKDFIIDSYQIYQSKELGADAILLIGALLTKRELIEFQKIAKDINLQCLVEVHNLEELGKVLETGTEIIGINNRNLKTFEVTIETTEKLIGYIPKDKVVISESGISNRKDMEYLKSIGLDGVLIGESFMKSKSIENKIKELRGE</sequence>
<evidence type="ECO:0000313" key="12">
    <source>
        <dbReference type="EMBL" id="MSU00563.1"/>
    </source>
</evidence>
<comment type="catalytic activity">
    <reaction evidence="1 9">
        <text>1-(2-carboxyphenylamino)-1-deoxy-D-ribulose 5-phosphate + H(+) = (1S,2R)-1-C-(indol-3-yl)glycerol 3-phosphate + CO2 + H2O</text>
        <dbReference type="Rhea" id="RHEA:23476"/>
        <dbReference type="ChEBI" id="CHEBI:15377"/>
        <dbReference type="ChEBI" id="CHEBI:15378"/>
        <dbReference type="ChEBI" id="CHEBI:16526"/>
        <dbReference type="ChEBI" id="CHEBI:58613"/>
        <dbReference type="ChEBI" id="CHEBI:58866"/>
        <dbReference type="EC" id="4.1.1.48"/>
    </reaction>
</comment>
<dbReference type="InterPro" id="IPR011060">
    <property type="entry name" value="RibuloseP-bd_barrel"/>
</dbReference>
<evidence type="ECO:0000256" key="8">
    <source>
        <dbReference type="ARBA" id="ARBA00023239"/>
    </source>
</evidence>
<dbReference type="FunFam" id="3.20.20.70:FF:000024">
    <property type="entry name" value="Indole-3-glycerol phosphate synthase"/>
    <property type="match status" value="1"/>
</dbReference>
<dbReference type="EMBL" id="VUNQ01000005">
    <property type="protein sequence ID" value="MSU00563.1"/>
    <property type="molecule type" value="Genomic_DNA"/>
</dbReference>
<comment type="similarity">
    <text evidence="3 9">Belongs to the TrpC family.</text>
</comment>
<dbReference type="GO" id="GO:0000162">
    <property type="term" value="P:L-tryptophan biosynthetic process"/>
    <property type="evidence" value="ECO:0007669"/>
    <property type="project" value="UniProtKB-UniRule"/>
</dbReference>
<evidence type="ECO:0000256" key="1">
    <source>
        <dbReference type="ARBA" id="ARBA00001633"/>
    </source>
</evidence>
<dbReference type="PANTHER" id="PTHR22854:SF2">
    <property type="entry name" value="INDOLE-3-GLYCEROL-PHOSPHATE SYNTHASE"/>
    <property type="match status" value="1"/>
</dbReference>
<gene>
    <name evidence="9 12" type="primary">trpC</name>
    <name evidence="12" type="ORF">FYJ83_03660</name>
</gene>
<feature type="coiled-coil region" evidence="10">
    <location>
        <begin position="9"/>
        <end position="36"/>
    </location>
</feature>
<dbReference type="Proteomes" id="UP000469523">
    <property type="component" value="Unassembled WGS sequence"/>
</dbReference>
<dbReference type="EC" id="4.1.1.48" evidence="9"/>
<comment type="caution">
    <text evidence="12">The sequence shown here is derived from an EMBL/GenBank/DDBJ whole genome shotgun (WGS) entry which is preliminary data.</text>
</comment>
<dbReference type="SUPFAM" id="SSF51366">
    <property type="entry name" value="Ribulose-phoshate binding barrel"/>
    <property type="match status" value="1"/>
</dbReference>
<keyword evidence="10" id="KW-0175">Coiled coil</keyword>
<feature type="domain" description="Indole-3-glycerol phosphate synthase" evidence="11">
    <location>
        <begin position="3"/>
        <end position="254"/>
    </location>
</feature>
<reference evidence="12 13" key="1">
    <citation type="submission" date="2019-09" db="EMBL/GenBank/DDBJ databases">
        <title>In-depth cultivation of the pig gut microbiome towards novel bacterial diversity and tailored functional studies.</title>
        <authorList>
            <person name="Wylensek D."/>
            <person name="Hitch T.C.A."/>
            <person name="Clavel T."/>
        </authorList>
    </citation>
    <scope>NUCLEOTIDE SEQUENCE [LARGE SCALE GENOMIC DNA]</scope>
    <source>
        <strain evidence="12 13">WCA3-693-APC-4?</strain>
    </source>
</reference>
<keyword evidence="7 9" id="KW-0057">Aromatic amino acid biosynthesis</keyword>
<keyword evidence="6 9" id="KW-0822">Tryptophan biosynthesis</keyword>
<evidence type="ECO:0000313" key="13">
    <source>
        <dbReference type="Proteomes" id="UP000469523"/>
    </source>
</evidence>
<dbReference type="InterPro" id="IPR001468">
    <property type="entry name" value="Indole-3-GlycerolPSynthase_CS"/>
</dbReference>
<organism evidence="12 13">
    <name type="scientific">Tissierella pigra</name>
    <dbReference type="NCBI Taxonomy" id="2607614"/>
    <lineage>
        <taxon>Bacteria</taxon>
        <taxon>Bacillati</taxon>
        <taxon>Bacillota</taxon>
        <taxon>Tissierellia</taxon>
        <taxon>Tissierellales</taxon>
        <taxon>Tissierellaceae</taxon>
        <taxon>Tissierella</taxon>
    </lineage>
</organism>
<dbReference type="NCBIfam" id="NF001377">
    <property type="entry name" value="PRK00278.2-4"/>
    <property type="match status" value="1"/>
</dbReference>
<keyword evidence="13" id="KW-1185">Reference proteome</keyword>
<evidence type="ECO:0000256" key="6">
    <source>
        <dbReference type="ARBA" id="ARBA00022822"/>
    </source>
</evidence>
<protein>
    <recommendedName>
        <fullName evidence="9">Indole-3-glycerol phosphate synthase</fullName>
        <shortName evidence="9">IGPS</shortName>
        <ecNumber evidence="9">4.1.1.48</ecNumber>
    </recommendedName>
</protein>
<dbReference type="GO" id="GO:0004640">
    <property type="term" value="F:phosphoribosylanthranilate isomerase activity"/>
    <property type="evidence" value="ECO:0007669"/>
    <property type="project" value="TreeGrafter"/>
</dbReference>
<evidence type="ECO:0000256" key="5">
    <source>
        <dbReference type="ARBA" id="ARBA00022793"/>
    </source>
</evidence>
<dbReference type="Gene3D" id="3.20.20.70">
    <property type="entry name" value="Aldolase class I"/>
    <property type="match status" value="1"/>
</dbReference>
<evidence type="ECO:0000256" key="9">
    <source>
        <dbReference type="HAMAP-Rule" id="MF_00134"/>
    </source>
</evidence>
<dbReference type="InterPro" id="IPR013798">
    <property type="entry name" value="Indole-3-glycerol_P_synth_dom"/>
</dbReference>
<dbReference type="UniPathway" id="UPA00035">
    <property type="reaction ID" value="UER00043"/>
</dbReference>
<evidence type="ECO:0000256" key="10">
    <source>
        <dbReference type="SAM" id="Coils"/>
    </source>
</evidence>
<dbReference type="PANTHER" id="PTHR22854">
    <property type="entry name" value="TRYPTOPHAN BIOSYNTHESIS PROTEIN"/>
    <property type="match status" value="1"/>
</dbReference>
<dbReference type="InterPro" id="IPR045186">
    <property type="entry name" value="Indole-3-glycerol_P_synth"/>
</dbReference>
<evidence type="ECO:0000259" key="11">
    <source>
        <dbReference type="Pfam" id="PF00218"/>
    </source>
</evidence>
<keyword evidence="4 9" id="KW-0028">Amino-acid biosynthesis</keyword>
<dbReference type="HAMAP" id="MF_00134_B">
    <property type="entry name" value="IGPS_B"/>
    <property type="match status" value="1"/>
</dbReference>
<comment type="pathway">
    <text evidence="2 9">Amino-acid biosynthesis; L-tryptophan biosynthesis; L-tryptophan from chorismate: step 4/5.</text>
</comment>
<keyword evidence="8 9" id="KW-0456">Lyase</keyword>
<evidence type="ECO:0000256" key="4">
    <source>
        <dbReference type="ARBA" id="ARBA00022605"/>
    </source>
</evidence>
<dbReference type="GO" id="GO:0004425">
    <property type="term" value="F:indole-3-glycerol-phosphate synthase activity"/>
    <property type="evidence" value="ECO:0007669"/>
    <property type="project" value="UniProtKB-UniRule"/>
</dbReference>